<evidence type="ECO:0000313" key="3">
    <source>
        <dbReference type="Proteomes" id="UP000887568"/>
    </source>
</evidence>
<dbReference type="PROSITE" id="PS50041">
    <property type="entry name" value="C_TYPE_LECTIN_2"/>
    <property type="match status" value="1"/>
</dbReference>
<dbReference type="Gene3D" id="3.10.100.10">
    <property type="entry name" value="Mannose-Binding Protein A, subunit A"/>
    <property type="match status" value="1"/>
</dbReference>
<dbReference type="AlphaFoldDB" id="A0A913Z9M6"/>
<dbReference type="Proteomes" id="UP000887568">
    <property type="component" value="Unplaced"/>
</dbReference>
<accession>A0A913Z9M6</accession>
<dbReference type="InterPro" id="IPR050111">
    <property type="entry name" value="C-type_lectin/snaclec_domain"/>
</dbReference>
<feature type="domain" description="C-type lectin" evidence="1">
    <location>
        <begin position="1"/>
        <end position="104"/>
    </location>
</feature>
<dbReference type="SMART" id="SM00034">
    <property type="entry name" value="CLECT"/>
    <property type="match status" value="1"/>
</dbReference>
<evidence type="ECO:0000313" key="2">
    <source>
        <dbReference type="EnsemblMetazoa" id="XP_038047590.1"/>
    </source>
</evidence>
<dbReference type="InterPro" id="IPR016186">
    <property type="entry name" value="C-type_lectin-like/link_sf"/>
</dbReference>
<organism evidence="2 3">
    <name type="scientific">Patiria miniata</name>
    <name type="common">Bat star</name>
    <name type="synonym">Asterina miniata</name>
    <dbReference type="NCBI Taxonomy" id="46514"/>
    <lineage>
        <taxon>Eukaryota</taxon>
        <taxon>Metazoa</taxon>
        <taxon>Echinodermata</taxon>
        <taxon>Eleutherozoa</taxon>
        <taxon>Asterozoa</taxon>
        <taxon>Asteroidea</taxon>
        <taxon>Valvatacea</taxon>
        <taxon>Valvatida</taxon>
        <taxon>Asterinidae</taxon>
        <taxon>Patiria</taxon>
    </lineage>
</organism>
<sequence length="140" mass="15924">MYYDSPSSWVDAFKFCDSKRSHLAVPNSQAEIEFLWRMVLAMETVKRRGVWIGCKRESADSSFECAGNTEGMSFTNWAPGYPEQGAPRCVVMSKGLGTWKTNNCARPSYYKYVVCEMPNTPRVHCLKANANGHFVDDYRV</sequence>
<dbReference type="InterPro" id="IPR001304">
    <property type="entry name" value="C-type_lectin-like"/>
</dbReference>
<dbReference type="RefSeq" id="XP_038047590.1">
    <property type="nucleotide sequence ID" value="XM_038191662.1"/>
</dbReference>
<dbReference type="CDD" id="cd00037">
    <property type="entry name" value="CLECT"/>
    <property type="match status" value="1"/>
</dbReference>
<dbReference type="GeneID" id="119721584"/>
<proteinExistence type="predicted"/>
<protein>
    <recommendedName>
        <fullName evidence="1">C-type lectin domain-containing protein</fullName>
    </recommendedName>
</protein>
<name>A0A913Z9M6_PATMI</name>
<dbReference type="OrthoDB" id="7357196at2759"/>
<dbReference type="SUPFAM" id="SSF56436">
    <property type="entry name" value="C-type lectin-like"/>
    <property type="match status" value="1"/>
</dbReference>
<evidence type="ECO:0000259" key="1">
    <source>
        <dbReference type="PROSITE" id="PS50041"/>
    </source>
</evidence>
<dbReference type="InterPro" id="IPR016187">
    <property type="entry name" value="CTDL_fold"/>
</dbReference>
<keyword evidence="3" id="KW-1185">Reference proteome</keyword>
<reference evidence="2" key="1">
    <citation type="submission" date="2022-11" db="UniProtKB">
        <authorList>
            <consortium name="EnsemblMetazoa"/>
        </authorList>
    </citation>
    <scope>IDENTIFICATION</scope>
</reference>
<dbReference type="EnsemblMetazoa" id="XM_038191662.1">
    <property type="protein sequence ID" value="XP_038047590.1"/>
    <property type="gene ID" value="LOC119721584"/>
</dbReference>
<dbReference type="Pfam" id="PF00059">
    <property type="entry name" value="Lectin_C"/>
    <property type="match status" value="1"/>
</dbReference>
<dbReference type="PANTHER" id="PTHR22803">
    <property type="entry name" value="MANNOSE, PHOSPHOLIPASE, LECTIN RECEPTOR RELATED"/>
    <property type="match status" value="1"/>
</dbReference>